<accession>A0A8X7TMY7</accession>
<evidence type="ECO:0000313" key="2">
    <source>
        <dbReference type="EMBL" id="KAG2247995.1"/>
    </source>
</evidence>
<feature type="compositionally biased region" description="Polar residues" evidence="1">
    <location>
        <begin position="65"/>
        <end position="87"/>
    </location>
</feature>
<gene>
    <name evidence="2" type="ORF">Bca52824_087623</name>
</gene>
<name>A0A8X7TMY7_BRACI</name>
<reference evidence="2 3" key="1">
    <citation type="submission" date="2020-02" db="EMBL/GenBank/DDBJ databases">
        <authorList>
            <person name="Ma Q."/>
            <person name="Huang Y."/>
            <person name="Song X."/>
            <person name="Pei D."/>
        </authorList>
    </citation>
    <scope>NUCLEOTIDE SEQUENCE [LARGE SCALE GENOMIC DNA]</scope>
    <source>
        <strain evidence="2">Sxm20200214</strain>
        <tissue evidence="2">Leaf</tissue>
    </source>
</reference>
<evidence type="ECO:0000313" key="3">
    <source>
        <dbReference type="Proteomes" id="UP000886595"/>
    </source>
</evidence>
<evidence type="ECO:0000256" key="1">
    <source>
        <dbReference type="SAM" id="MobiDB-lite"/>
    </source>
</evidence>
<keyword evidence="3" id="KW-1185">Reference proteome</keyword>
<dbReference type="EMBL" id="JAAMPC010000017">
    <property type="protein sequence ID" value="KAG2247995.1"/>
    <property type="molecule type" value="Genomic_DNA"/>
</dbReference>
<protein>
    <submittedName>
        <fullName evidence="2">Uncharacterized protein</fullName>
    </submittedName>
</protein>
<dbReference type="Proteomes" id="UP000886595">
    <property type="component" value="Unassembled WGS sequence"/>
</dbReference>
<proteinExistence type="predicted"/>
<organism evidence="2 3">
    <name type="scientific">Brassica carinata</name>
    <name type="common">Ethiopian mustard</name>
    <name type="synonym">Abyssinian cabbage</name>
    <dbReference type="NCBI Taxonomy" id="52824"/>
    <lineage>
        <taxon>Eukaryota</taxon>
        <taxon>Viridiplantae</taxon>
        <taxon>Streptophyta</taxon>
        <taxon>Embryophyta</taxon>
        <taxon>Tracheophyta</taxon>
        <taxon>Spermatophyta</taxon>
        <taxon>Magnoliopsida</taxon>
        <taxon>eudicotyledons</taxon>
        <taxon>Gunneridae</taxon>
        <taxon>Pentapetalae</taxon>
        <taxon>rosids</taxon>
        <taxon>malvids</taxon>
        <taxon>Brassicales</taxon>
        <taxon>Brassicaceae</taxon>
        <taxon>Brassiceae</taxon>
        <taxon>Brassica</taxon>
    </lineage>
</organism>
<comment type="caution">
    <text evidence="2">The sequence shown here is derived from an EMBL/GenBank/DDBJ whole genome shotgun (WGS) entry which is preliminary data.</text>
</comment>
<feature type="compositionally biased region" description="Basic and acidic residues" evidence="1">
    <location>
        <begin position="48"/>
        <end position="64"/>
    </location>
</feature>
<feature type="region of interest" description="Disordered" evidence="1">
    <location>
        <begin position="38"/>
        <end position="87"/>
    </location>
</feature>
<dbReference type="AlphaFoldDB" id="A0A8X7TMY7"/>
<sequence>MARSGPSVREDEDGGEKAIRLRPWRFRRVTAGGDCLTAEQRSPAAAETKARARDASEIRSRRNANEITSSRISQTHNLKSPQMAFSV</sequence>